<gene>
    <name evidence="2" type="ORF">FHS31_003290</name>
</gene>
<proteinExistence type="inferred from homology"/>
<dbReference type="InterPro" id="IPR036188">
    <property type="entry name" value="FAD/NAD-bd_sf"/>
</dbReference>
<sequence>MRPDILIIGGGLAAGLAAVAITQRRPGTTVMIVERGETLGGNHIWSFFQSDIAAEDWSLVAPFVSHRWEGSEVAFPGLRRALTGAYCSIESERFDAVLRTMLPPEAIRTGATVTALDRGGAMLADGSRIEAEAVIEARGLRDISALDCGWQKFAGRLLRLAHPHGLDRPMIMDATVDQSDGYRFVYVLPFSPTSVFVEDTYYTTGPEFDEAVLEARILDYARTRGWQVEGISRREAAALPIVTGGNFELMWRTGAQGIGKIGMAAALFHPVTGYSLPDAVRTAALIAGLKSLHAEPLQDALRKHAEARWTERRYYRLLSKLLFEAAAPPDRWRMLARFYSLKPALIARLYSAQSTKLDKARILCGKPPVPIGKAIKVISGGVS</sequence>
<evidence type="ECO:0000313" key="3">
    <source>
        <dbReference type="Proteomes" id="UP000727456"/>
    </source>
</evidence>
<dbReference type="NCBIfam" id="TIGR01790">
    <property type="entry name" value="carotene-cycl"/>
    <property type="match status" value="1"/>
</dbReference>
<dbReference type="RefSeq" id="WP_167075478.1">
    <property type="nucleotide sequence ID" value="NZ_JAAOZC010000016.1"/>
</dbReference>
<keyword evidence="2" id="KW-0413">Isomerase</keyword>
<keyword evidence="3" id="KW-1185">Reference proteome</keyword>
<dbReference type="InterPro" id="IPR008461">
    <property type="entry name" value="CrtY"/>
</dbReference>
<dbReference type="Proteomes" id="UP000727456">
    <property type="component" value="Unassembled WGS sequence"/>
</dbReference>
<dbReference type="InterPro" id="IPR010108">
    <property type="entry name" value="Lycopene_cyclase_b/e"/>
</dbReference>
<accession>A0ABX0TVT1</accession>
<reference evidence="2 3" key="1">
    <citation type="submission" date="2020-03" db="EMBL/GenBank/DDBJ databases">
        <title>Genomic Encyclopedia of Type Strains, Phase III (KMG-III): the genomes of soil and plant-associated and newly described type strains.</title>
        <authorList>
            <person name="Whitman W."/>
        </authorList>
    </citation>
    <scope>NUCLEOTIDE SEQUENCE [LARGE SCALE GENOMIC DNA]</scope>
    <source>
        <strain evidence="2 3">CECT 8804</strain>
    </source>
</reference>
<protein>
    <submittedName>
        <fullName evidence="2">Lycopene beta-cyclase</fullName>
        <ecNumber evidence="2">5.5.1.19</ecNumber>
    </submittedName>
</protein>
<dbReference type="EMBL" id="JAAOZC010000016">
    <property type="protein sequence ID" value="NIJ09653.1"/>
    <property type="molecule type" value="Genomic_DNA"/>
</dbReference>
<dbReference type="NCBIfam" id="TIGR01789">
    <property type="entry name" value="lycopene_cycl"/>
    <property type="match status" value="1"/>
</dbReference>
<organism evidence="2 3">
    <name type="scientific">Sphingomonas vulcanisoli</name>
    <dbReference type="NCBI Taxonomy" id="1658060"/>
    <lineage>
        <taxon>Bacteria</taxon>
        <taxon>Pseudomonadati</taxon>
        <taxon>Pseudomonadota</taxon>
        <taxon>Alphaproteobacteria</taxon>
        <taxon>Sphingomonadales</taxon>
        <taxon>Sphingomonadaceae</taxon>
        <taxon>Sphingomonas</taxon>
    </lineage>
</organism>
<comment type="similarity">
    <text evidence="1">Belongs to the lycopene cyclase family.</text>
</comment>
<dbReference type="Gene3D" id="3.50.50.60">
    <property type="entry name" value="FAD/NAD(P)-binding domain"/>
    <property type="match status" value="1"/>
</dbReference>
<evidence type="ECO:0000256" key="1">
    <source>
        <dbReference type="ARBA" id="ARBA00006599"/>
    </source>
</evidence>
<dbReference type="SUPFAM" id="SSF51905">
    <property type="entry name" value="FAD/NAD(P)-binding domain"/>
    <property type="match status" value="1"/>
</dbReference>
<comment type="caution">
    <text evidence="2">The sequence shown here is derived from an EMBL/GenBank/DDBJ whole genome shotgun (WGS) entry which is preliminary data.</text>
</comment>
<dbReference type="Pfam" id="PF05834">
    <property type="entry name" value="Lycopene_cycl"/>
    <property type="match status" value="1"/>
</dbReference>
<name>A0ABX0TVT1_9SPHN</name>
<evidence type="ECO:0000313" key="2">
    <source>
        <dbReference type="EMBL" id="NIJ09653.1"/>
    </source>
</evidence>
<dbReference type="GO" id="GO:0016853">
    <property type="term" value="F:isomerase activity"/>
    <property type="evidence" value="ECO:0007669"/>
    <property type="project" value="UniProtKB-KW"/>
</dbReference>
<dbReference type="EC" id="5.5.1.19" evidence="2"/>